<organism evidence="1">
    <name type="scientific">marine sediment metagenome</name>
    <dbReference type="NCBI Taxonomy" id="412755"/>
    <lineage>
        <taxon>unclassified sequences</taxon>
        <taxon>metagenomes</taxon>
        <taxon>ecological metagenomes</taxon>
    </lineage>
</organism>
<comment type="caution">
    <text evidence="1">The sequence shown here is derived from an EMBL/GenBank/DDBJ whole genome shotgun (WGS) entry which is preliminary data.</text>
</comment>
<sequence length="108" mass="12494">MKAEQLARLFHETYERLTPDFGYETRKASAKPWEDVPKNNKDLMVAVAAYVLTAIESKRETDAENEKYNLPCPYNAEVMCIQMPCEPEDDNYCDDGCPNRKKESDHEV</sequence>
<gene>
    <name evidence="1" type="ORF">LCGC14_3161320</name>
</gene>
<accession>A0A0F8WFB3</accession>
<proteinExistence type="predicted"/>
<protein>
    <submittedName>
        <fullName evidence="1">Uncharacterized protein</fullName>
    </submittedName>
</protein>
<dbReference type="EMBL" id="LAZR01069884">
    <property type="protein sequence ID" value="KKK46830.1"/>
    <property type="molecule type" value="Genomic_DNA"/>
</dbReference>
<dbReference type="AlphaFoldDB" id="A0A0F8WFB3"/>
<name>A0A0F8WFB3_9ZZZZ</name>
<reference evidence="1" key="1">
    <citation type="journal article" date="2015" name="Nature">
        <title>Complex archaea that bridge the gap between prokaryotes and eukaryotes.</title>
        <authorList>
            <person name="Spang A."/>
            <person name="Saw J.H."/>
            <person name="Jorgensen S.L."/>
            <person name="Zaremba-Niedzwiedzka K."/>
            <person name="Martijn J."/>
            <person name="Lind A.E."/>
            <person name="van Eijk R."/>
            <person name="Schleper C."/>
            <person name="Guy L."/>
            <person name="Ettema T.J."/>
        </authorList>
    </citation>
    <scope>NUCLEOTIDE SEQUENCE</scope>
</reference>
<evidence type="ECO:0000313" key="1">
    <source>
        <dbReference type="EMBL" id="KKK46830.1"/>
    </source>
</evidence>